<organism evidence="1">
    <name type="scientific">Arundo donax</name>
    <name type="common">Giant reed</name>
    <name type="synonym">Donax arundinaceus</name>
    <dbReference type="NCBI Taxonomy" id="35708"/>
    <lineage>
        <taxon>Eukaryota</taxon>
        <taxon>Viridiplantae</taxon>
        <taxon>Streptophyta</taxon>
        <taxon>Embryophyta</taxon>
        <taxon>Tracheophyta</taxon>
        <taxon>Spermatophyta</taxon>
        <taxon>Magnoliopsida</taxon>
        <taxon>Liliopsida</taxon>
        <taxon>Poales</taxon>
        <taxon>Poaceae</taxon>
        <taxon>PACMAD clade</taxon>
        <taxon>Arundinoideae</taxon>
        <taxon>Arundineae</taxon>
        <taxon>Arundo</taxon>
    </lineage>
</organism>
<dbReference type="AlphaFoldDB" id="A0A0A9DR29"/>
<protein>
    <submittedName>
        <fullName evidence="1">Uncharacterized protein</fullName>
    </submittedName>
</protein>
<sequence length="90" mass="9717">MARSSIAFLHFSSEFMASLSSRRSDHVSTSPGSAKEKDIKPLLLKFFTGCLLGLEGSAVKASKLLLLSWSEDISSLASSRETLVCSNCFV</sequence>
<reference evidence="1" key="2">
    <citation type="journal article" date="2015" name="Data Brief">
        <title>Shoot transcriptome of the giant reed, Arundo donax.</title>
        <authorList>
            <person name="Barrero R.A."/>
            <person name="Guerrero F.D."/>
            <person name="Moolhuijzen P."/>
            <person name="Goolsby J.A."/>
            <person name="Tidwell J."/>
            <person name="Bellgard S.E."/>
            <person name="Bellgard M.I."/>
        </authorList>
    </citation>
    <scope>NUCLEOTIDE SEQUENCE</scope>
    <source>
        <tissue evidence="1">Shoot tissue taken approximately 20 cm above the soil surface</tissue>
    </source>
</reference>
<proteinExistence type="predicted"/>
<name>A0A0A9DR29_ARUDO</name>
<evidence type="ECO:0000313" key="1">
    <source>
        <dbReference type="EMBL" id="JAD86227.1"/>
    </source>
</evidence>
<accession>A0A0A9DR29</accession>
<dbReference type="EMBL" id="GBRH01211668">
    <property type="protein sequence ID" value="JAD86227.1"/>
    <property type="molecule type" value="Transcribed_RNA"/>
</dbReference>
<reference evidence="1" key="1">
    <citation type="submission" date="2014-09" db="EMBL/GenBank/DDBJ databases">
        <authorList>
            <person name="Magalhaes I.L.F."/>
            <person name="Oliveira U."/>
            <person name="Santos F.R."/>
            <person name="Vidigal T.H.D.A."/>
            <person name="Brescovit A.D."/>
            <person name="Santos A.J."/>
        </authorList>
    </citation>
    <scope>NUCLEOTIDE SEQUENCE</scope>
    <source>
        <tissue evidence="1">Shoot tissue taken approximately 20 cm above the soil surface</tissue>
    </source>
</reference>